<dbReference type="AlphaFoldDB" id="A0AAD7BLG0"/>
<dbReference type="PANTHER" id="PTHR43350:SF19">
    <property type="entry name" value="D-GULOSIDE 3-DEHYDROGENASE"/>
    <property type="match status" value="1"/>
</dbReference>
<comment type="caution">
    <text evidence="7">The sequence shown here is derived from an EMBL/GenBank/DDBJ whole genome shotgun (WGS) entry which is preliminary data.</text>
</comment>
<evidence type="ECO:0000256" key="4">
    <source>
        <dbReference type="ARBA" id="ARBA00022833"/>
    </source>
</evidence>
<reference evidence="7" key="1">
    <citation type="submission" date="2023-03" db="EMBL/GenBank/DDBJ databases">
        <title>Massive genome expansion in bonnet fungi (Mycena s.s.) driven by repeated elements and novel gene families across ecological guilds.</title>
        <authorList>
            <consortium name="Lawrence Berkeley National Laboratory"/>
            <person name="Harder C.B."/>
            <person name="Miyauchi S."/>
            <person name="Viragh M."/>
            <person name="Kuo A."/>
            <person name="Thoen E."/>
            <person name="Andreopoulos B."/>
            <person name="Lu D."/>
            <person name="Skrede I."/>
            <person name="Drula E."/>
            <person name="Henrissat B."/>
            <person name="Morin E."/>
            <person name="Kohler A."/>
            <person name="Barry K."/>
            <person name="LaButti K."/>
            <person name="Morin E."/>
            <person name="Salamov A."/>
            <person name="Lipzen A."/>
            <person name="Mereny Z."/>
            <person name="Hegedus B."/>
            <person name="Baldrian P."/>
            <person name="Stursova M."/>
            <person name="Weitz H."/>
            <person name="Taylor A."/>
            <person name="Grigoriev I.V."/>
            <person name="Nagy L.G."/>
            <person name="Martin F."/>
            <person name="Kauserud H."/>
        </authorList>
    </citation>
    <scope>NUCLEOTIDE SEQUENCE</scope>
    <source>
        <strain evidence="7">9284</strain>
    </source>
</reference>
<dbReference type="GO" id="GO:0046872">
    <property type="term" value="F:metal ion binding"/>
    <property type="evidence" value="ECO:0007669"/>
    <property type="project" value="UniProtKB-KW"/>
</dbReference>
<comment type="cofactor">
    <cofactor evidence="1">
        <name>Zn(2+)</name>
        <dbReference type="ChEBI" id="CHEBI:29105"/>
    </cofactor>
</comment>
<dbReference type="EMBL" id="JARKIF010000013">
    <property type="protein sequence ID" value="KAJ7624575.1"/>
    <property type="molecule type" value="Genomic_DNA"/>
</dbReference>
<evidence type="ECO:0000256" key="1">
    <source>
        <dbReference type="ARBA" id="ARBA00001947"/>
    </source>
</evidence>
<evidence type="ECO:0000313" key="7">
    <source>
        <dbReference type="EMBL" id="KAJ7624575.1"/>
    </source>
</evidence>
<dbReference type="Gene3D" id="3.40.50.720">
    <property type="entry name" value="NAD(P)-binding Rossmann-like Domain"/>
    <property type="match status" value="1"/>
</dbReference>
<evidence type="ECO:0000256" key="5">
    <source>
        <dbReference type="ARBA" id="ARBA00023002"/>
    </source>
</evidence>
<evidence type="ECO:0000256" key="3">
    <source>
        <dbReference type="ARBA" id="ARBA00022723"/>
    </source>
</evidence>
<dbReference type="InterPro" id="IPR013149">
    <property type="entry name" value="ADH-like_C"/>
</dbReference>
<dbReference type="InterPro" id="IPR036291">
    <property type="entry name" value="NAD(P)-bd_dom_sf"/>
</dbReference>
<dbReference type="Pfam" id="PF00107">
    <property type="entry name" value="ADH_zinc_N"/>
    <property type="match status" value="1"/>
</dbReference>
<dbReference type="GO" id="GO:0016491">
    <property type="term" value="F:oxidoreductase activity"/>
    <property type="evidence" value="ECO:0007669"/>
    <property type="project" value="UniProtKB-KW"/>
</dbReference>
<name>A0AAD7BLG0_9AGAR</name>
<comment type="similarity">
    <text evidence="2">Belongs to the zinc-containing alcohol dehydrogenase family.</text>
</comment>
<dbReference type="SUPFAM" id="SSF51735">
    <property type="entry name" value="NAD(P)-binding Rossmann-fold domains"/>
    <property type="match status" value="1"/>
</dbReference>
<dbReference type="PANTHER" id="PTHR43350">
    <property type="entry name" value="NAD-DEPENDENT ALCOHOL DEHYDROGENASE"/>
    <property type="match status" value="1"/>
</dbReference>
<proteinExistence type="inferred from homology"/>
<keyword evidence="8" id="KW-1185">Reference proteome</keyword>
<feature type="domain" description="Alcohol dehydrogenase-like C-terminal" evidence="6">
    <location>
        <begin position="2"/>
        <end position="75"/>
    </location>
</feature>
<keyword evidence="4" id="KW-0862">Zinc</keyword>
<organism evidence="7 8">
    <name type="scientific">Roridomyces roridus</name>
    <dbReference type="NCBI Taxonomy" id="1738132"/>
    <lineage>
        <taxon>Eukaryota</taxon>
        <taxon>Fungi</taxon>
        <taxon>Dikarya</taxon>
        <taxon>Basidiomycota</taxon>
        <taxon>Agaricomycotina</taxon>
        <taxon>Agaricomycetes</taxon>
        <taxon>Agaricomycetidae</taxon>
        <taxon>Agaricales</taxon>
        <taxon>Marasmiineae</taxon>
        <taxon>Mycenaceae</taxon>
        <taxon>Roridomyces</taxon>
    </lineage>
</organism>
<evidence type="ECO:0000259" key="6">
    <source>
        <dbReference type="Pfam" id="PF00107"/>
    </source>
</evidence>
<gene>
    <name evidence="7" type="ORF">FB45DRAFT_869485</name>
</gene>
<keyword evidence="5" id="KW-0560">Oxidoreductase</keyword>
<dbReference type="Gene3D" id="3.90.180.10">
    <property type="entry name" value="Medium-chain alcohol dehydrogenases, catalytic domain"/>
    <property type="match status" value="1"/>
</dbReference>
<sequence length="163" mass="17715">MQLTGGRGVDATIEAAGVPGTFELCQQIVAVGGTIANVGVHGCKVDLHLDKLWHKNIVIATSLIDATSTSTLLKLLDAGKINPALTAQMLSTTPHARLSQIDEQMIDKLEAQIRLLRSERVDKHVICPRVKVSKEWSHWDSNPDHPIHFISVTVANDSAARTK</sequence>
<evidence type="ECO:0000313" key="8">
    <source>
        <dbReference type="Proteomes" id="UP001221142"/>
    </source>
</evidence>
<dbReference type="Proteomes" id="UP001221142">
    <property type="component" value="Unassembled WGS sequence"/>
</dbReference>
<protein>
    <recommendedName>
        <fullName evidence="6">Alcohol dehydrogenase-like C-terminal domain-containing protein</fullName>
    </recommendedName>
</protein>
<evidence type="ECO:0000256" key="2">
    <source>
        <dbReference type="ARBA" id="ARBA00008072"/>
    </source>
</evidence>
<accession>A0AAD7BLG0</accession>
<keyword evidence="3" id="KW-0479">Metal-binding</keyword>